<dbReference type="Pfam" id="PF12069">
    <property type="entry name" value="DUF3549"/>
    <property type="match status" value="1"/>
</dbReference>
<dbReference type="Proteomes" id="UP000006334">
    <property type="component" value="Unassembled WGS sequence"/>
</dbReference>
<protein>
    <recommendedName>
        <fullName evidence="3">DUF3549 domain-containing protein</fullName>
    </recommendedName>
</protein>
<evidence type="ECO:0000313" key="2">
    <source>
        <dbReference type="Proteomes" id="UP000006334"/>
    </source>
</evidence>
<gene>
    <name evidence="1" type="ORF">GLIP_1716</name>
</gene>
<dbReference type="STRING" id="1127673.GLIP_1716"/>
<dbReference type="eggNOG" id="ENOG502Z9WC">
    <property type="taxonomic scope" value="Bacteria"/>
</dbReference>
<dbReference type="AlphaFoldDB" id="K6X134"/>
<accession>K6X134</accession>
<organism evidence="1 2">
    <name type="scientific">Aliiglaciecola lipolytica E3</name>
    <dbReference type="NCBI Taxonomy" id="1127673"/>
    <lineage>
        <taxon>Bacteria</taxon>
        <taxon>Pseudomonadati</taxon>
        <taxon>Pseudomonadota</taxon>
        <taxon>Gammaproteobacteria</taxon>
        <taxon>Alteromonadales</taxon>
        <taxon>Alteromonadaceae</taxon>
        <taxon>Aliiglaciecola</taxon>
    </lineage>
</organism>
<proteinExistence type="predicted"/>
<evidence type="ECO:0000313" key="1">
    <source>
        <dbReference type="EMBL" id="GAC14349.1"/>
    </source>
</evidence>
<dbReference type="RefSeq" id="WP_008844165.1">
    <property type="nucleotide sequence ID" value="NZ_BAEN01000036.1"/>
</dbReference>
<dbReference type="InterPro" id="IPR021936">
    <property type="entry name" value="DUF3549"/>
</dbReference>
<reference evidence="1 2" key="1">
    <citation type="journal article" date="2017" name="Antonie Van Leeuwenhoek">
        <title>Rhizobium rhizosphaerae sp. nov., a novel species isolated from rice rhizosphere.</title>
        <authorList>
            <person name="Zhao J.J."/>
            <person name="Zhang J."/>
            <person name="Zhang R.J."/>
            <person name="Zhang C.W."/>
            <person name="Yin H.Q."/>
            <person name="Zhang X.X."/>
        </authorList>
    </citation>
    <scope>NUCLEOTIDE SEQUENCE [LARGE SCALE GENOMIC DNA]</scope>
    <source>
        <strain evidence="1 2">E3</strain>
    </source>
</reference>
<sequence>MSKNQISSISEFLLHAGTNYRVFDMGRTIREISSQQFLEQENAQAKPSFTRAQHAWYGIIFWDKTRSEQQYIWFVKLPIDETGLVVSACRNHFLQIIVDALGSELQDADKKNGQLPENPYSFLPNQNQLADFNSKSRKAISLGFSQYYDAAKTYIASPMVIDWQTIALQGLADIVADLDNNDIQNNISEYFHVFPVQVQYQLLISMENHPVPDSCTNCIMAWMHEHQDDAIKWQHGLRAFAQTTGKKAVSEAIELVLNSTLSDNSNLLVIISGRLWHYLDSEAIRISFFEKVAAADPSFALFQGIFQDLVQLPDIRDDVLAMLRYPNKSKQLSAAVGHLFSSHKNQD</sequence>
<name>K6X134_9ALTE</name>
<evidence type="ECO:0008006" key="3">
    <source>
        <dbReference type="Google" id="ProtNLM"/>
    </source>
</evidence>
<comment type="caution">
    <text evidence="1">The sequence shown here is derived from an EMBL/GenBank/DDBJ whole genome shotgun (WGS) entry which is preliminary data.</text>
</comment>
<dbReference type="OrthoDB" id="5597089at2"/>
<keyword evidence="2" id="KW-1185">Reference proteome</keyword>
<dbReference type="EMBL" id="BAEN01000036">
    <property type="protein sequence ID" value="GAC14349.1"/>
    <property type="molecule type" value="Genomic_DNA"/>
</dbReference>